<dbReference type="AlphaFoldDB" id="A0A0L8C683"/>
<reference evidence="4" key="1">
    <citation type="submission" date="2015-07" db="EMBL/GenBank/DDBJ databases">
        <title>Whole genome sequence of an Ensifer adhaerens strain isolated from a cave pool in the Wind Cave National Park.</title>
        <authorList>
            <person name="Eng W.W.H."/>
            <person name="Gan H.M."/>
            <person name="Barton H.A."/>
            <person name="Savka M.A."/>
        </authorList>
    </citation>
    <scope>NUCLEOTIDE SEQUENCE [LARGE SCALE GENOMIC DNA]</scope>
    <source>
        <strain evidence="4">SD006</strain>
    </source>
</reference>
<dbReference type="PATRIC" id="fig|106592.7.peg.599"/>
<evidence type="ECO:0000259" key="2">
    <source>
        <dbReference type="Pfam" id="PF14326"/>
    </source>
</evidence>
<gene>
    <name evidence="3" type="ORF">AC244_02805</name>
</gene>
<protein>
    <submittedName>
        <fullName evidence="3">Uncharacterized protein</fullName>
    </submittedName>
</protein>
<accession>A0A0L8C683</accession>
<dbReference type="OrthoDB" id="9149554at2"/>
<dbReference type="SUPFAM" id="SSF52129">
    <property type="entry name" value="Caspase-like"/>
    <property type="match status" value="1"/>
</dbReference>
<comment type="caution">
    <text evidence="3">The sequence shown here is derived from an EMBL/GenBank/DDBJ whole genome shotgun (WGS) entry which is preliminary data.</text>
</comment>
<evidence type="ECO:0000313" key="3">
    <source>
        <dbReference type="EMBL" id="KOF22472.1"/>
    </source>
</evidence>
<sequence>MRGDVIAAWRFLLPLMALGLCSPVLAADRALLIGIGNYQNLPPKLFLHGPKNDLVAMKGLLTETLGFDRSTIRVLEDGQATRAAILASIEEWLVAGTQPGDRAYLYYSGHGVQVTDEDGDEDDGMDEALAPFDLVAKAKAKAKAKDWEGAVTDDELDAILERLKGRAVTLVIDACHSGPISRSLSDEVSAGIDGARFLPRPEAKPVEQALTRGLRIDLGVVDKPSRANESGIVAWSASAPYQVAWDDLRLPIESRHGVFTAAYVAGQTGAAADANANGLTSNAELFEYVTAQSTAYCASQEKCDTLDPQLETKAQNLGASAVIPAQAGAEAKARYEPAIGDNIGQASYQDANAVDAVGDIVGKMDAGDVTIGIDRPTSMKTGDVFKLTVASKVAGSLILLDVNTAGAATQIFPNEFAQKITPLSANVPLTLPDEYYGFDFEASGKGESAFVALVVSDAVDLADVAPKTRGLKLELSARETLSEIVSRLQKTWTDELDKRGIRWSVGTLRYHVE</sequence>
<organism evidence="3 4">
    <name type="scientific">Ensifer adhaerens</name>
    <name type="common">Sinorhizobium morelense</name>
    <dbReference type="NCBI Taxonomy" id="106592"/>
    <lineage>
        <taxon>Bacteria</taxon>
        <taxon>Pseudomonadati</taxon>
        <taxon>Pseudomonadota</taxon>
        <taxon>Alphaproteobacteria</taxon>
        <taxon>Hyphomicrobiales</taxon>
        <taxon>Rhizobiaceae</taxon>
        <taxon>Sinorhizobium/Ensifer group</taxon>
        <taxon>Ensifer</taxon>
    </lineage>
</organism>
<dbReference type="PANTHER" id="PTHR48104">
    <property type="entry name" value="METACASPASE-4"/>
    <property type="match status" value="1"/>
</dbReference>
<feature type="domain" description="Peptidase C14 caspase" evidence="1">
    <location>
        <begin position="29"/>
        <end position="263"/>
    </location>
</feature>
<dbReference type="InterPro" id="IPR029030">
    <property type="entry name" value="Caspase-like_dom_sf"/>
</dbReference>
<dbReference type="GO" id="GO:0004197">
    <property type="term" value="F:cysteine-type endopeptidase activity"/>
    <property type="evidence" value="ECO:0007669"/>
    <property type="project" value="InterPro"/>
</dbReference>
<dbReference type="EMBL" id="LGAP01000001">
    <property type="protein sequence ID" value="KOF22472.1"/>
    <property type="molecule type" value="Genomic_DNA"/>
</dbReference>
<dbReference type="Proteomes" id="UP000037425">
    <property type="component" value="Unassembled WGS sequence"/>
</dbReference>
<dbReference type="Pfam" id="PF14326">
    <property type="entry name" value="DUF4384"/>
    <property type="match status" value="1"/>
</dbReference>
<evidence type="ECO:0000259" key="1">
    <source>
        <dbReference type="Pfam" id="PF00656"/>
    </source>
</evidence>
<dbReference type="GO" id="GO:0006508">
    <property type="term" value="P:proteolysis"/>
    <property type="evidence" value="ECO:0007669"/>
    <property type="project" value="InterPro"/>
</dbReference>
<dbReference type="GO" id="GO:0005737">
    <property type="term" value="C:cytoplasm"/>
    <property type="evidence" value="ECO:0007669"/>
    <property type="project" value="TreeGrafter"/>
</dbReference>
<proteinExistence type="predicted"/>
<feature type="domain" description="DUF4384" evidence="2">
    <location>
        <begin position="380"/>
        <end position="454"/>
    </location>
</feature>
<dbReference type="PANTHER" id="PTHR48104:SF30">
    <property type="entry name" value="METACASPASE-1"/>
    <property type="match status" value="1"/>
</dbReference>
<dbReference type="InterPro" id="IPR011600">
    <property type="entry name" value="Pept_C14_caspase"/>
</dbReference>
<name>A0A0L8C683_ENSAD</name>
<dbReference type="InterPro" id="IPR050452">
    <property type="entry name" value="Metacaspase"/>
</dbReference>
<dbReference type="Gene3D" id="3.40.50.1460">
    <property type="match status" value="1"/>
</dbReference>
<evidence type="ECO:0000313" key="4">
    <source>
        <dbReference type="Proteomes" id="UP000037425"/>
    </source>
</evidence>
<dbReference type="Pfam" id="PF00656">
    <property type="entry name" value="Peptidase_C14"/>
    <property type="match status" value="1"/>
</dbReference>
<dbReference type="InterPro" id="IPR025493">
    <property type="entry name" value="DUF4384"/>
</dbReference>